<organism evidence="2 3">
    <name type="scientific">Proteus myxofaciens ATCC 19692</name>
    <dbReference type="NCBI Taxonomy" id="1354337"/>
    <lineage>
        <taxon>Bacteria</taxon>
        <taxon>Pseudomonadati</taxon>
        <taxon>Pseudomonadota</taxon>
        <taxon>Gammaproteobacteria</taxon>
        <taxon>Enterobacterales</taxon>
        <taxon>Morganellaceae</taxon>
        <taxon>Proteus</taxon>
    </lineage>
</organism>
<dbReference type="Pfam" id="PF06812">
    <property type="entry name" value="ImpA_N"/>
    <property type="match status" value="1"/>
</dbReference>
<name>A0A198FFV3_9GAMM</name>
<evidence type="ECO:0000259" key="1">
    <source>
        <dbReference type="Pfam" id="PF06812"/>
    </source>
</evidence>
<dbReference type="Proteomes" id="UP000094023">
    <property type="component" value="Unassembled WGS sequence"/>
</dbReference>
<protein>
    <submittedName>
        <fullName evidence="2">ImpA family protein</fullName>
    </submittedName>
</protein>
<dbReference type="PANTHER" id="PTHR37024">
    <property type="entry name" value="TYPE VI SECRETION SYSTEM DUF2094 AND IMPA-RELATED DOMAIN PROTEIN"/>
    <property type="match status" value="1"/>
</dbReference>
<reference evidence="2 3" key="1">
    <citation type="submission" date="2016-04" db="EMBL/GenBank/DDBJ databases">
        <title>ATOL: Assembling a taxonomically balanced genome-scale reconstruction of the evolutionary history of the Enterobacteriaceae.</title>
        <authorList>
            <person name="Plunkett G.III."/>
            <person name="Neeno-Eckwall E.C."/>
            <person name="Glasner J.D."/>
            <person name="Perna N.T."/>
        </authorList>
    </citation>
    <scope>NUCLEOTIDE SEQUENCE [LARGE SCALE GENOMIC DNA]</scope>
    <source>
        <strain evidence="2 3">ATCC 19692</strain>
    </source>
</reference>
<proteinExistence type="predicted"/>
<dbReference type="EMBL" id="LXEN01000135">
    <property type="protein sequence ID" value="OAT23787.1"/>
    <property type="molecule type" value="Genomic_DNA"/>
</dbReference>
<sequence length="539" mass="61207">MPVLTSLRTACFSGNELSEKTIAQQQIELWERWLLPITPELPTGEDPGYDDDFERMREEVNKLSGADTDLICTLAEKLITTVCKDVRVVTYYIWARLHRDGESGLADSLGLLAGLVSRFHDTLLPARAKSRKSALEWLAGQRVLDSLSLYPEVDRNQFDSIVALLAACIDEFATWDEDSRPHLTSLLHVLEKRLAQSGGANSVVPQTMGVSENSSVKQSSGSYSPSNTITPIQSGRELLDQAKMLANYLRNQSNGWLAGHRLMKSVRWDTLHQSPPQNSQGCTRLASPRSDARAQLKRLYLQQSWLELAEQADRLFTEGVNHFWLDIQWYLHQALSKSPAPWDGWADIITSDLKQFLTRLPGIELLAWEDGTPFADEVTLNWIKQHVLEENIHSLHDFPNQQVPQVDEESIFALEQEALTQADNDGIEVALAWLMNRPDIRNTRQKWLLQLVMARVAEQFSRNDLALNLLAELDNQAKSMPLSHWEPQYIFEIKARQLHLLRNKAQRNSSDKSSLQQQMSCLLAELTQLDPVRALVLYP</sequence>
<accession>A0A198FFV3</accession>
<dbReference type="InterPro" id="IPR017739">
    <property type="entry name" value="T6SS-assoc_VCA0119"/>
</dbReference>
<feature type="domain" description="ImpA N-terminal" evidence="1">
    <location>
        <begin position="35"/>
        <end position="139"/>
    </location>
</feature>
<gene>
    <name evidence="2" type="ORF">M983_2711</name>
</gene>
<evidence type="ECO:0000313" key="3">
    <source>
        <dbReference type="Proteomes" id="UP000094023"/>
    </source>
</evidence>
<dbReference type="OrthoDB" id="1522895at2"/>
<dbReference type="STRING" id="1354337.M983_2711"/>
<dbReference type="RefSeq" id="WP_066752050.1">
    <property type="nucleotide sequence ID" value="NZ_LXEN01000135.1"/>
</dbReference>
<dbReference type="NCBIfam" id="TIGR03362">
    <property type="entry name" value="VI_chp_7"/>
    <property type="match status" value="1"/>
</dbReference>
<dbReference type="InterPro" id="IPR010657">
    <property type="entry name" value="ImpA_N"/>
</dbReference>
<dbReference type="PANTHER" id="PTHR37024:SF5">
    <property type="entry name" value="IMPA N-TERMINAL DOMAIN-CONTAINING PROTEIN"/>
    <property type="match status" value="1"/>
</dbReference>
<keyword evidence="3" id="KW-1185">Reference proteome</keyword>
<comment type="caution">
    <text evidence="2">The sequence shown here is derived from an EMBL/GenBank/DDBJ whole genome shotgun (WGS) entry which is preliminary data.</text>
</comment>
<dbReference type="PATRIC" id="fig|1354337.4.peg.2778"/>
<dbReference type="AlphaFoldDB" id="A0A198FFV3"/>
<dbReference type="Pfam" id="PF16989">
    <property type="entry name" value="T6SS_VasJ"/>
    <property type="match status" value="1"/>
</dbReference>
<evidence type="ECO:0000313" key="2">
    <source>
        <dbReference type="EMBL" id="OAT23787.1"/>
    </source>
</evidence>